<evidence type="ECO:0000313" key="2">
    <source>
        <dbReference type="Proteomes" id="UP000265566"/>
    </source>
</evidence>
<gene>
    <name evidence="1" type="ORF">MtrunA17_Chr5g0417331</name>
</gene>
<evidence type="ECO:0000313" key="1">
    <source>
        <dbReference type="EMBL" id="RHN55397.1"/>
    </source>
</evidence>
<dbReference type="Proteomes" id="UP000265566">
    <property type="component" value="Chromosome 5"/>
</dbReference>
<dbReference type="EMBL" id="PSQE01000005">
    <property type="protein sequence ID" value="RHN55397.1"/>
    <property type="molecule type" value="Genomic_DNA"/>
</dbReference>
<dbReference type="Gramene" id="rna30570">
    <property type="protein sequence ID" value="RHN55397.1"/>
    <property type="gene ID" value="gene30570"/>
</dbReference>
<protein>
    <submittedName>
        <fullName evidence="1">Uncharacterized protein</fullName>
    </submittedName>
</protein>
<organism evidence="1 2">
    <name type="scientific">Medicago truncatula</name>
    <name type="common">Barrel medic</name>
    <name type="synonym">Medicago tribuloides</name>
    <dbReference type="NCBI Taxonomy" id="3880"/>
    <lineage>
        <taxon>Eukaryota</taxon>
        <taxon>Viridiplantae</taxon>
        <taxon>Streptophyta</taxon>
        <taxon>Embryophyta</taxon>
        <taxon>Tracheophyta</taxon>
        <taxon>Spermatophyta</taxon>
        <taxon>Magnoliopsida</taxon>
        <taxon>eudicotyledons</taxon>
        <taxon>Gunneridae</taxon>
        <taxon>Pentapetalae</taxon>
        <taxon>rosids</taxon>
        <taxon>fabids</taxon>
        <taxon>Fabales</taxon>
        <taxon>Fabaceae</taxon>
        <taxon>Papilionoideae</taxon>
        <taxon>50 kb inversion clade</taxon>
        <taxon>NPAAA clade</taxon>
        <taxon>Hologalegina</taxon>
        <taxon>IRL clade</taxon>
        <taxon>Trifolieae</taxon>
        <taxon>Medicago</taxon>
    </lineage>
</organism>
<dbReference type="AlphaFoldDB" id="A0A396HXF7"/>
<name>A0A396HXF7_MEDTR</name>
<sequence>MSKDIGSSYQVVKDNEIQHDLLSVFISFRKSTIVNCKPQVTYPNQNHNN</sequence>
<accession>A0A396HXF7</accession>
<reference evidence="2" key="1">
    <citation type="journal article" date="2018" name="Nat. Plants">
        <title>Whole-genome landscape of Medicago truncatula symbiotic genes.</title>
        <authorList>
            <person name="Pecrix Y."/>
            <person name="Staton S.E."/>
            <person name="Sallet E."/>
            <person name="Lelandais-Briere C."/>
            <person name="Moreau S."/>
            <person name="Carrere S."/>
            <person name="Blein T."/>
            <person name="Jardinaud M.F."/>
            <person name="Latrasse D."/>
            <person name="Zouine M."/>
            <person name="Zahm M."/>
            <person name="Kreplak J."/>
            <person name="Mayjonade B."/>
            <person name="Satge C."/>
            <person name="Perez M."/>
            <person name="Cauet S."/>
            <person name="Marande W."/>
            <person name="Chantry-Darmon C."/>
            <person name="Lopez-Roques C."/>
            <person name="Bouchez O."/>
            <person name="Berard A."/>
            <person name="Debelle F."/>
            <person name="Munos S."/>
            <person name="Bendahmane A."/>
            <person name="Berges H."/>
            <person name="Niebel A."/>
            <person name="Buitink J."/>
            <person name="Frugier F."/>
            <person name="Benhamed M."/>
            <person name="Crespi M."/>
            <person name="Gouzy J."/>
            <person name="Gamas P."/>
        </authorList>
    </citation>
    <scope>NUCLEOTIDE SEQUENCE [LARGE SCALE GENOMIC DNA]</scope>
    <source>
        <strain evidence="2">cv. Jemalong A17</strain>
    </source>
</reference>
<comment type="caution">
    <text evidence="1">The sequence shown here is derived from an EMBL/GenBank/DDBJ whole genome shotgun (WGS) entry which is preliminary data.</text>
</comment>
<proteinExistence type="predicted"/>